<name>A0A8H5F924_9AGAR</name>
<dbReference type="AlphaFoldDB" id="A0A8H5F924"/>
<dbReference type="OrthoDB" id="443682at2759"/>
<gene>
    <name evidence="2" type="ORF">D9619_013467</name>
</gene>
<evidence type="ECO:0000313" key="3">
    <source>
        <dbReference type="Proteomes" id="UP000567179"/>
    </source>
</evidence>
<evidence type="ECO:0000256" key="1">
    <source>
        <dbReference type="SAM" id="MobiDB-lite"/>
    </source>
</evidence>
<feature type="compositionally biased region" description="Basic and acidic residues" evidence="1">
    <location>
        <begin position="39"/>
        <end position="50"/>
    </location>
</feature>
<keyword evidence="3" id="KW-1185">Reference proteome</keyword>
<feature type="compositionally biased region" description="Acidic residues" evidence="1">
    <location>
        <begin position="51"/>
        <end position="60"/>
    </location>
</feature>
<accession>A0A8H5F924</accession>
<comment type="caution">
    <text evidence="2">The sequence shown here is derived from an EMBL/GenBank/DDBJ whole genome shotgun (WGS) entry which is preliminary data.</text>
</comment>
<protein>
    <submittedName>
        <fullName evidence="2">Uncharacterized protein</fullName>
    </submittedName>
</protein>
<feature type="region of interest" description="Disordered" evidence="1">
    <location>
        <begin position="110"/>
        <end position="136"/>
    </location>
</feature>
<feature type="region of interest" description="Disordered" evidence="1">
    <location>
        <begin position="31"/>
        <end position="60"/>
    </location>
</feature>
<feature type="compositionally biased region" description="Gly residues" evidence="1">
    <location>
        <begin position="121"/>
        <end position="130"/>
    </location>
</feature>
<dbReference type="EMBL" id="JAACJJ010000005">
    <property type="protein sequence ID" value="KAF5328214.1"/>
    <property type="molecule type" value="Genomic_DNA"/>
</dbReference>
<sequence>MLSAKGASAMPASGAVLGIDAQIFGEVLAPTVSSSSAKGSDKDSQDNETKDSEDEDDEDEELLTALAATSISNSAWKSAAASFYSPLCISMTMECARPGPKPRMPKDALVDAPLNHDSGKKGNGGKGGEQGLESRAKEACKNSMDVEHVFEQFMKRVGYEGEQCVRCAFLSFPLHFIPLINA</sequence>
<evidence type="ECO:0000313" key="2">
    <source>
        <dbReference type="EMBL" id="KAF5328214.1"/>
    </source>
</evidence>
<reference evidence="2 3" key="1">
    <citation type="journal article" date="2020" name="ISME J.">
        <title>Uncovering the hidden diversity of litter-decomposition mechanisms in mushroom-forming fungi.</title>
        <authorList>
            <person name="Floudas D."/>
            <person name="Bentzer J."/>
            <person name="Ahren D."/>
            <person name="Johansson T."/>
            <person name="Persson P."/>
            <person name="Tunlid A."/>
        </authorList>
    </citation>
    <scope>NUCLEOTIDE SEQUENCE [LARGE SCALE GENOMIC DNA]</scope>
    <source>
        <strain evidence="2 3">CBS 101986</strain>
    </source>
</reference>
<dbReference type="Proteomes" id="UP000567179">
    <property type="component" value="Unassembled WGS sequence"/>
</dbReference>
<organism evidence="2 3">
    <name type="scientific">Psilocybe cf. subviscida</name>
    <dbReference type="NCBI Taxonomy" id="2480587"/>
    <lineage>
        <taxon>Eukaryota</taxon>
        <taxon>Fungi</taxon>
        <taxon>Dikarya</taxon>
        <taxon>Basidiomycota</taxon>
        <taxon>Agaricomycotina</taxon>
        <taxon>Agaricomycetes</taxon>
        <taxon>Agaricomycetidae</taxon>
        <taxon>Agaricales</taxon>
        <taxon>Agaricineae</taxon>
        <taxon>Strophariaceae</taxon>
        <taxon>Psilocybe</taxon>
    </lineage>
</organism>
<proteinExistence type="predicted"/>